<keyword evidence="1" id="KW-1133">Transmembrane helix</keyword>
<comment type="caution">
    <text evidence="2">The sequence shown here is derived from an EMBL/GenBank/DDBJ whole genome shotgun (WGS) entry which is preliminary data.</text>
</comment>
<keyword evidence="3" id="KW-1185">Reference proteome</keyword>
<dbReference type="Proteomes" id="UP000714275">
    <property type="component" value="Unassembled WGS sequence"/>
</dbReference>
<dbReference type="EMBL" id="JABBWD010000028">
    <property type="protein sequence ID" value="KAG1776131.1"/>
    <property type="molecule type" value="Genomic_DNA"/>
</dbReference>
<evidence type="ECO:0000313" key="2">
    <source>
        <dbReference type="EMBL" id="KAG1776131.1"/>
    </source>
</evidence>
<evidence type="ECO:0000256" key="1">
    <source>
        <dbReference type="SAM" id="Phobius"/>
    </source>
</evidence>
<evidence type="ECO:0000313" key="3">
    <source>
        <dbReference type="Proteomes" id="UP000714275"/>
    </source>
</evidence>
<keyword evidence="1" id="KW-0812">Transmembrane</keyword>
<keyword evidence="1" id="KW-0472">Membrane</keyword>
<reference evidence="2" key="1">
    <citation type="journal article" date="2020" name="New Phytol.">
        <title>Comparative genomics reveals dynamic genome evolution in host specialist ectomycorrhizal fungi.</title>
        <authorList>
            <person name="Lofgren L.A."/>
            <person name="Nguyen N.H."/>
            <person name="Vilgalys R."/>
            <person name="Ruytinx J."/>
            <person name="Liao H.L."/>
            <person name="Branco S."/>
            <person name="Kuo A."/>
            <person name="LaButti K."/>
            <person name="Lipzen A."/>
            <person name="Andreopoulos W."/>
            <person name="Pangilinan J."/>
            <person name="Riley R."/>
            <person name="Hundley H."/>
            <person name="Na H."/>
            <person name="Barry K."/>
            <person name="Grigoriev I.V."/>
            <person name="Stajich J.E."/>
            <person name="Kennedy P.G."/>
        </authorList>
    </citation>
    <scope>NUCLEOTIDE SEQUENCE</scope>
    <source>
        <strain evidence="2">DOB743</strain>
    </source>
</reference>
<proteinExistence type="predicted"/>
<protein>
    <submittedName>
        <fullName evidence="2">Uncharacterized protein</fullName>
    </submittedName>
</protein>
<name>A0A9P7D2K4_9AGAM</name>
<organism evidence="2 3">
    <name type="scientific">Suillus placidus</name>
    <dbReference type="NCBI Taxonomy" id="48579"/>
    <lineage>
        <taxon>Eukaryota</taxon>
        <taxon>Fungi</taxon>
        <taxon>Dikarya</taxon>
        <taxon>Basidiomycota</taxon>
        <taxon>Agaricomycotina</taxon>
        <taxon>Agaricomycetes</taxon>
        <taxon>Agaricomycetidae</taxon>
        <taxon>Boletales</taxon>
        <taxon>Suillineae</taxon>
        <taxon>Suillaceae</taxon>
        <taxon>Suillus</taxon>
    </lineage>
</organism>
<accession>A0A9P7D2K4</accession>
<sequence>MSGQTSPVHKTLQPSDKSAAGLYCKCSAKVNQKKVTPESDSLNAPYMKLTPILDIDPNTMDINEVNEVKPGKSKAADMCCIYCHNIGSYIWTCQVIKCGNPVCVSLSESNLGCLHVWPNPKTGAMSVTEDTFMCPQCHHDDGTPMTLSEHSLIAFIQYQIQGYSVRQDFLYHNYFPLLAVFLLWSGFGSPYAVNIIKMMLEEHYHHDKSRFSASQPVFSELEVKNLICGLIKDNLFIFGIINASRPFPYLKYINYIGND</sequence>
<gene>
    <name evidence="2" type="ORF">EV702DRAFT_1046300</name>
</gene>
<dbReference type="OrthoDB" id="2620490at2759"/>
<dbReference type="AlphaFoldDB" id="A0A9P7D2K4"/>
<feature type="transmembrane region" description="Helical" evidence="1">
    <location>
        <begin position="174"/>
        <end position="193"/>
    </location>
</feature>